<dbReference type="InterPro" id="IPR017927">
    <property type="entry name" value="FAD-bd_FR_type"/>
</dbReference>
<dbReference type="PROSITE" id="PS51384">
    <property type="entry name" value="FAD_FR"/>
    <property type="match status" value="1"/>
</dbReference>
<evidence type="ECO:0000313" key="18">
    <source>
        <dbReference type="Proteomes" id="UP000677457"/>
    </source>
</evidence>
<reference evidence="15 18" key="2">
    <citation type="submission" date="2021-03" db="EMBL/GenBank/DDBJ databases">
        <title>Whole genome shotgun sequence of Salinispora arenicola NBRC 105043.</title>
        <authorList>
            <person name="Komaki H."/>
            <person name="Tamura T."/>
        </authorList>
    </citation>
    <scope>NUCLEOTIDE SEQUENCE [LARGE SCALE GENOMIC DNA]</scope>
    <source>
        <strain evidence="15 18">NBRC 105043</strain>
    </source>
</reference>
<evidence type="ECO:0000256" key="5">
    <source>
        <dbReference type="ARBA" id="ARBA00022714"/>
    </source>
</evidence>
<comment type="catalytic activity">
    <reaction evidence="10">
        <text>2 nitric oxide + NADPH + 2 O2 = 2 nitrate + NADP(+) + H(+)</text>
        <dbReference type="Rhea" id="RHEA:19465"/>
        <dbReference type="ChEBI" id="CHEBI:15378"/>
        <dbReference type="ChEBI" id="CHEBI:15379"/>
        <dbReference type="ChEBI" id="CHEBI:16480"/>
        <dbReference type="ChEBI" id="CHEBI:17632"/>
        <dbReference type="ChEBI" id="CHEBI:57783"/>
        <dbReference type="ChEBI" id="CHEBI:58349"/>
        <dbReference type="EC" id="1.14.12.17"/>
    </reaction>
</comment>
<evidence type="ECO:0000256" key="4">
    <source>
        <dbReference type="ARBA" id="ARBA00012229"/>
    </source>
</evidence>
<evidence type="ECO:0000256" key="8">
    <source>
        <dbReference type="ARBA" id="ARBA00023027"/>
    </source>
</evidence>
<dbReference type="GO" id="GO:0051537">
    <property type="term" value="F:2 iron, 2 sulfur cluster binding"/>
    <property type="evidence" value="ECO:0007669"/>
    <property type="project" value="UniProtKB-KW"/>
</dbReference>
<keyword evidence="11" id="KW-0408">Iron</keyword>
<evidence type="ECO:0000313" key="16">
    <source>
        <dbReference type="EMBL" id="TQL37667.1"/>
    </source>
</evidence>
<evidence type="ECO:0000256" key="6">
    <source>
        <dbReference type="ARBA" id="ARBA00022857"/>
    </source>
</evidence>
<feature type="domain" description="FAD-binding FR-type" evidence="14">
    <location>
        <begin position="148"/>
        <end position="245"/>
    </location>
</feature>
<evidence type="ECO:0000256" key="12">
    <source>
        <dbReference type="SAM" id="MobiDB-lite"/>
    </source>
</evidence>
<feature type="domain" description="Globin" evidence="13">
    <location>
        <begin position="1"/>
        <end position="141"/>
    </location>
</feature>
<dbReference type="SUPFAM" id="SSF63380">
    <property type="entry name" value="Riboflavin synthase domain-like"/>
    <property type="match status" value="1"/>
</dbReference>
<dbReference type="InterPro" id="IPR009050">
    <property type="entry name" value="Globin-like_sf"/>
</dbReference>
<dbReference type="GO" id="GO:0008941">
    <property type="term" value="F:nitric oxide dioxygenase NAD(P)H activity"/>
    <property type="evidence" value="ECO:0007669"/>
    <property type="project" value="UniProtKB-EC"/>
</dbReference>
<evidence type="ECO:0000259" key="13">
    <source>
        <dbReference type="PROSITE" id="PS01033"/>
    </source>
</evidence>
<accession>A0A542XP87</accession>
<comment type="caution">
    <text evidence="16">The sequence shown here is derived from an EMBL/GenBank/DDBJ whole genome shotgun (WGS) entry which is preliminary data.</text>
</comment>
<dbReference type="InterPro" id="IPR039261">
    <property type="entry name" value="FNR_nucleotide-bd"/>
</dbReference>
<evidence type="ECO:0000256" key="1">
    <source>
        <dbReference type="ARBA" id="ARBA00001970"/>
    </source>
</evidence>
<keyword evidence="11" id="KW-0813">Transport</keyword>
<feature type="region of interest" description="Disordered" evidence="12">
    <location>
        <begin position="384"/>
        <end position="407"/>
    </location>
</feature>
<dbReference type="InterPro" id="IPR000971">
    <property type="entry name" value="Globin"/>
</dbReference>
<dbReference type="InterPro" id="IPR001433">
    <property type="entry name" value="OxRdtase_FAD/NAD-bd"/>
</dbReference>
<evidence type="ECO:0000256" key="3">
    <source>
        <dbReference type="ARBA" id="ARBA00006401"/>
    </source>
</evidence>
<dbReference type="Proteomes" id="UP000677457">
    <property type="component" value="Unassembled WGS sequence"/>
</dbReference>
<dbReference type="PANTHER" id="PTHR47354:SF5">
    <property type="entry name" value="PROTEIN RFBI"/>
    <property type="match status" value="1"/>
</dbReference>
<evidence type="ECO:0000259" key="14">
    <source>
        <dbReference type="PROSITE" id="PS51384"/>
    </source>
</evidence>
<keyword evidence="6" id="KW-0521">NADP</keyword>
<dbReference type="PROSITE" id="PS01033">
    <property type="entry name" value="GLOBIN"/>
    <property type="match status" value="1"/>
</dbReference>
<reference evidence="16 17" key="1">
    <citation type="submission" date="2019-06" db="EMBL/GenBank/DDBJ databases">
        <title>Sequencing the genomes of 1000 actinobacteria strains.</title>
        <authorList>
            <person name="Klenk H.-P."/>
        </authorList>
    </citation>
    <scope>NUCLEOTIDE SEQUENCE [LARGE SCALE GENOMIC DNA]</scope>
    <source>
        <strain evidence="16 17">DSM 44819</strain>
    </source>
</reference>
<protein>
    <recommendedName>
        <fullName evidence="4">nitric oxide dioxygenase</fullName>
        <ecNumber evidence="4">1.14.12.17</ecNumber>
    </recommendedName>
</protein>
<comment type="catalytic activity">
    <reaction evidence="9">
        <text>2 nitric oxide + NADH + 2 O2 = 2 nitrate + NAD(+) + H(+)</text>
        <dbReference type="Rhea" id="RHEA:19469"/>
        <dbReference type="ChEBI" id="CHEBI:15378"/>
        <dbReference type="ChEBI" id="CHEBI:15379"/>
        <dbReference type="ChEBI" id="CHEBI:16480"/>
        <dbReference type="ChEBI" id="CHEBI:17632"/>
        <dbReference type="ChEBI" id="CHEBI:57540"/>
        <dbReference type="ChEBI" id="CHEBI:57945"/>
        <dbReference type="EC" id="1.14.12.17"/>
    </reaction>
</comment>
<evidence type="ECO:0000256" key="11">
    <source>
        <dbReference type="RuleBase" id="RU000356"/>
    </source>
</evidence>
<keyword evidence="7" id="KW-0411">Iron-sulfur</keyword>
<dbReference type="InterPro" id="IPR050415">
    <property type="entry name" value="MRET"/>
</dbReference>
<proteinExistence type="inferred from homology"/>
<keyword evidence="11" id="KW-0479">Metal-binding</keyword>
<dbReference type="PRINTS" id="PR00410">
    <property type="entry name" value="PHEHYDRXLASE"/>
</dbReference>
<keyword evidence="11" id="KW-0349">Heme</keyword>
<dbReference type="Pfam" id="PF00970">
    <property type="entry name" value="FAD_binding_6"/>
    <property type="match status" value="1"/>
</dbReference>
<evidence type="ECO:0000313" key="15">
    <source>
        <dbReference type="EMBL" id="GIM86287.1"/>
    </source>
</evidence>
<dbReference type="Gene3D" id="1.10.490.10">
    <property type="entry name" value="Globins"/>
    <property type="match status" value="1"/>
</dbReference>
<dbReference type="Proteomes" id="UP000315983">
    <property type="component" value="Unassembled WGS sequence"/>
</dbReference>
<dbReference type="CDD" id="cd19753">
    <property type="entry name" value="Mb-like_oxidoreductase"/>
    <property type="match status" value="1"/>
</dbReference>
<name>A0A542XP87_SALAC</name>
<gene>
    <name evidence="16" type="ORF">FB564_2836</name>
    <name evidence="15" type="ORF">Sar04_30230</name>
</gene>
<dbReference type="GeneID" id="93772062"/>
<dbReference type="EMBL" id="BOQM01000022">
    <property type="protein sequence ID" value="GIM86287.1"/>
    <property type="molecule type" value="Genomic_DNA"/>
</dbReference>
<keyword evidence="18" id="KW-1185">Reference proteome</keyword>
<evidence type="ECO:0000256" key="10">
    <source>
        <dbReference type="ARBA" id="ARBA00049433"/>
    </source>
</evidence>
<dbReference type="GO" id="GO:0005344">
    <property type="term" value="F:oxygen carrier activity"/>
    <property type="evidence" value="ECO:0007669"/>
    <property type="project" value="UniProtKB-KW"/>
</dbReference>
<dbReference type="InterPro" id="IPR012292">
    <property type="entry name" value="Globin/Proto"/>
</dbReference>
<dbReference type="EC" id="1.14.12.17" evidence="4"/>
<dbReference type="InterPro" id="IPR017938">
    <property type="entry name" value="Riboflavin_synthase-like_b-brl"/>
</dbReference>
<dbReference type="AlphaFoldDB" id="A0A542XP87"/>
<keyword evidence="5" id="KW-0001">2Fe-2S</keyword>
<dbReference type="GO" id="GO:0020037">
    <property type="term" value="F:heme binding"/>
    <property type="evidence" value="ECO:0007669"/>
    <property type="project" value="InterPro"/>
</dbReference>
<dbReference type="CDD" id="cd06187">
    <property type="entry name" value="O2ase_reductase_like"/>
    <property type="match status" value="1"/>
</dbReference>
<comment type="similarity">
    <text evidence="11">Belongs to the globin family.</text>
</comment>
<dbReference type="PANTHER" id="PTHR47354">
    <property type="entry name" value="NADH OXIDOREDUCTASE HCR"/>
    <property type="match status" value="1"/>
</dbReference>
<comment type="similarity">
    <text evidence="3">In the C-terminal section; belongs to the flavoprotein pyridine nucleotide cytochrome reductase family.</text>
</comment>
<dbReference type="Pfam" id="PF00175">
    <property type="entry name" value="NAD_binding_1"/>
    <property type="match status" value="1"/>
</dbReference>
<organism evidence="16 17">
    <name type="scientific">Salinispora arenicola</name>
    <dbReference type="NCBI Taxonomy" id="168697"/>
    <lineage>
        <taxon>Bacteria</taxon>
        <taxon>Bacillati</taxon>
        <taxon>Actinomycetota</taxon>
        <taxon>Actinomycetes</taxon>
        <taxon>Micromonosporales</taxon>
        <taxon>Micromonosporaceae</taxon>
        <taxon>Salinispora</taxon>
    </lineage>
</organism>
<evidence type="ECO:0000313" key="17">
    <source>
        <dbReference type="Proteomes" id="UP000315983"/>
    </source>
</evidence>
<dbReference type="SUPFAM" id="SSF52343">
    <property type="entry name" value="Ferredoxin reductase-like, C-terminal NADP-linked domain"/>
    <property type="match status" value="1"/>
</dbReference>
<dbReference type="EMBL" id="VFOL01000001">
    <property type="protein sequence ID" value="TQL37667.1"/>
    <property type="molecule type" value="Genomic_DNA"/>
</dbReference>
<dbReference type="InterPro" id="IPR008333">
    <property type="entry name" value="Cbr1-like_FAD-bd_dom"/>
</dbReference>
<dbReference type="Gene3D" id="2.40.30.10">
    <property type="entry name" value="Translation factors"/>
    <property type="match status" value="1"/>
</dbReference>
<sequence length="407" mass="44417">MDVTALRQSWNQVAAAGSRAAKYFYATLFVIAPETRTMFPVNMQYQEDKLLAALGHIITSLDDSAALTAFTHRLGADHRRFHGVDLEGRPVPLADRHYMWVGQALLATLEHFVGPQWTPSLKASWAEAYQAVAGLMLAGAAESEQHTPPSWRAEVITTERRRSDLSVITLRPNYRCDYLPGQSLPTQIPTLRTWRYLSPANAPRPDGTIEFHVRAAGRFSTHLVRRITVGDVLLLGHPVGASLSAYDRAPHRPLLLIAGGTGLAPLRAIVEELQQGSGRPTTLVLGGYTPDDLYDHQTLLKLAASAPAMPRTDGSTAPWLRYVPTVELGWGWDGAVGRAVDVALRLGSWVEADILICGSPAMTQASITALAASGVDPSRIMTESYDHSHYPPLSAAEARAPRNLNRE</sequence>
<evidence type="ECO:0000256" key="2">
    <source>
        <dbReference type="ARBA" id="ARBA00001974"/>
    </source>
</evidence>
<dbReference type="GO" id="GO:0019825">
    <property type="term" value="F:oxygen binding"/>
    <property type="evidence" value="ECO:0007669"/>
    <property type="project" value="InterPro"/>
</dbReference>
<keyword evidence="8" id="KW-0520">NAD</keyword>
<dbReference type="Pfam" id="PF00042">
    <property type="entry name" value="Globin"/>
    <property type="match status" value="1"/>
</dbReference>
<dbReference type="RefSeq" id="WP_016813207.1">
    <property type="nucleotide sequence ID" value="NZ_BOQM01000022.1"/>
</dbReference>
<dbReference type="Gene3D" id="3.40.50.80">
    <property type="entry name" value="Nucleotide-binding domain of ferredoxin-NADP reductase (FNR) module"/>
    <property type="match status" value="1"/>
</dbReference>
<dbReference type="SUPFAM" id="SSF46458">
    <property type="entry name" value="Globin-like"/>
    <property type="match status" value="1"/>
</dbReference>
<keyword evidence="11" id="KW-0561">Oxygen transport</keyword>
<comment type="cofactor">
    <cofactor evidence="1">
        <name>heme b</name>
        <dbReference type="ChEBI" id="CHEBI:60344"/>
    </cofactor>
</comment>
<evidence type="ECO:0000256" key="7">
    <source>
        <dbReference type="ARBA" id="ARBA00023014"/>
    </source>
</evidence>
<evidence type="ECO:0000256" key="9">
    <source>
        <dbReference type="ARBA" id="ARBA00048649"/>
    </source>
</evidence>
<comment type="cofactor">
    <cofactor evidence="2">
        <name>FAD</name>
        <dbReference type="ChEBI" id="CHEBI:57692"/>
    </cofactor>
</comment>